<reference evidence="1 2" key="1">
    <citation type="submission" date="2018-07" db="EMBL/GenBank/DDBJ databases">
        <title>Genomic Encyclopedia of Type Strains, Phase IV (KMG-IV): sequencing the most valuable type-strain genomes for metagenomic binning, comparative biology and taxonomic classification.</title>
        <authorList>
            <person name="Goeker M."/>
        </authorList>
    </citation>
    <scope>NUCLEOTIDE SEQUENCE [LARGE SCALE GENOMIC DNA]</scope>
    <source>
        <strain evidence="1 2">DSM 4134</strain>
    </source>
</reference>
<evidence type="ECO:0000313" key="1">
    <source>
        <dbReference type="EMBL" id="RED96993.1"/>
    </source>
</evidence>
<proteinExistence type="predicted"/>
<sequence>MRCVEVLPQAFLRKNPSPTAIFGLMLFICSQNSCGESGLGRAHGKWRTASGCHDLFLFMEAVSDSANCFGLIHCFPLEYIPACYIVCEQACSRYSLSIHCISSRSLICSVKVLPQAFLWKNPSPTAIFGLMLFICSQNSCGESGLGRAHGKWRTASGCHDLFLFIGVRILLCAILRFLLEC</sequence>
<dbReference type="Proteomes" id="UP000256779">
    <property type="component" value="Unassembled WGS sequence"/>
</dbReference>
<name>A0A3D9L0L4_MARFU</name>
<keyword evidence="2" id="KW-1185">Reference proteome</keyword>
<dbReference type="AlphaFoldDB" id="A0A3D9L0L4"/>
<protein>
    <submittedName>
        <fullName evidence="1">Uncharacterized protein</fullName>
    </submittedName>
</protein>
<comment type="caution">
    <text evidence="1">The sequence shown here is derived from an EMBL/GenBank/DDBJ whole genome shotgun (WGS) entry which is preliminary data.</text>
</comment>
<dbReference type="EMBL" id="QREG01000013">
    <property type="protein sequence ID" value="RED96993.1"/>
    <property type="molecule type" value="Genomic_DNA"/>
</dbReference>
<evidence type="ECO:0000313" key="2">
    <source>
        <dbReference type="Proteomes" id="UP000256779"/>
    </source>
</evidence>
<accession>A0A3D9L0L4</accession>
<organism evidence="1 2">
    <name type="scientific">Marinoscillum furvescens DSM 4134</name>
    <dbReference type="NCBI Taxonomy" id="1122208"/>
    <lineage>
        <taxon>Bacteria</taxon>
        <taxon>Pseudomonadati</taxon>
        <taxon>Bacteroidota</taxon>
        <taxon>Cytophagia</taxon>
        <taxon>Cytophagales</taxon>
        <taxon>Reichenbachiellaceae</taxon>
        <taxon>Marinoscillum</taxon>
    </lineage>
</organism>
<gene>
    <name evidence="1" type="ORF">C7460_11341</name>
</gene>